<dbReference type="InterPro" id="IPR002775">
    <property type="entry name" value="DNA/RNA-bd_Alba-like"/>
</dbReference>
<evidence type="ECO:0000256" key="3">
    <source>
        <dbReference type="ARBA" id="ARBA00023242"/>
    </source>
</evidence>
<dbReference type="SUPFAM" id="SSF82704">
    <property type="entry name" value="AlbA-like"/>
    <property type="match status" value="1"/>
</dbReference>
<comment type="similarity">
    <text evidence="2">Belongs to the histone-like Alba family.</text>
</comment>
<dbReference type="GO" id="GO:0001682">
    <property type="term" value="P:tRNA 5'-leader removal"/>
    <property type="evidence" value="ECO:0007669"/>
    <property type="project" value="TreeGrafter"/>
</dbReference>
<evidence type="ECO:0000256" key="1">
    <source>
        <dbReference type="ARBA" id="ARBA00004123"/>
    </source>
</evidence>
<evidence type="ECO:0000313" key="6">
    <source>
        <dbReference type="Proteomes" id="UP000515156"/>
    </source>
</evidence>
<feature type="domain" description="DNA/RNA-binding protein Alba-like" evidence="5">
    <location>
        <begin position="27"/>
        <end position="87"/>
    </location>
</feature>
<dbReference type="GO" id="GO:0000172">
    <property type="term" value="C:ribonuclease MRP complex"/>
    <property type="evidence" value="ECO:0007669"/>
    <property type="project" value="TreeGrafter"/>
</dbReference>
<evidence type="ECO:0000313" key="7">
    <source>
        <dbReference type="RefSeq" id="XP_030048700.1"/>
    </source>
</evidence>
<dbReference type="CTD" id="138716"/>
<dbReference type="GO" id="GO:0005634">
    <property type="term" value="C:nucleus"/>
    <property type="evidence" value="ECO:0007669"/>
    <property type="project" value="UniProtKB-SubCell"/>
</dbReference>
<organism evidence="6 7">
    <name type="scientific">Microcaecilia unicolor</name>
    <dbReference type="NCBI Taxonomy" id="1415580"/>
    <lineage>
        <taxon>Eukaryota</taxon>
        <taxon>Metazoa</taxon>
        <taxon>Chordata</taxon>
        <taxon>Craniata</taxon>
        <taxon>Vertebrata</taxon>
        <taxon>Euteleostomi</taxon>
        <taxon>Amphibia</taxon>
        <taxon>Gymnophiona</taxon>
        <taxon>Siphonopidae</taxon>
        <taxon>Microcaecilia</taxon>
    </lineage>
</organism>
<sequence length="185" mass="20372">MENYKKTKVIEKPSPSLFTGLPQDITDMKVKDGSKIRNLMGYAISKMESDSVRQILFSGSGKAVGKAITCVEIMKRKVKGLHQITKVVFRQIEEMWEPIVPEVGLETLSVKRNIPAICILLSKDPLNTQEPGYQAPGSFDALWLQALKEESQGQKKRKQGGGRGGSKGGKHARSTGGFREAPKKS</sequence>
<dbReference type="Gene3D" id="3.30.110.20">
    <property type="entry name" value="Alba-like domain"/>
    <property type="match status" value="1"/>
</dbReference>
<protein>
    <submittedName>
        <fullName evidence="7 8">Ribonuclease P protein subunit p25-like protein</fullName>
    </submittedName>
</protein>
<dbReference type="GeneID" id="115462818"/>
<evidence type="ECO:0000256" key="2">
    <source>
        <dbReference type="ARBA" id="ARBA00008018"/>
    </source>
</evidence>
<dbReference type="KEGG" id="muo:115462818"/>
<gene>
    <name evidence="7 8" type="primary">RPP25L</name>
</gene>
<name>A0A6P7XDL4_9AMPH</name>
<comment type="subcellular location">
    <subcellularLocation>
        <location evidence="1">Nucleus</location>
    </subcellularLocation>
</comment>
<dbReference type="OrthoDB" id="424402at2759"/>
<evidence type="ECO:0000313" key="8">
    <source>
        <dbReference type="RefSeq" id="XP_030048701.1"/>
    </source>
</evidence>
<dbReference type="Pfam" id="PF01918">
    <property type="entry name" value="Alba"/>
    <property type="match status" value="1"/>
</dbReference>
<dbReference type="RefSeq" id="XP_030048701.1">
    <property type="nucleotide sequence ID" value="XM_030192841.1"/>
</dbReference>
<dbReference type="AlphaFoldDB" id="A0A6P7XDL4"/>
<keyword evidence="3" id="KW-0539">Nucleus</keyword>
<evidence type="ECO:0000259" key="5">
    <source>
        <dbReference type="Pfam" id="PF01918"/>
    </source>
</evidence>
<reference evidence="7 8" key="1">
    <citation type="submission" date="2025-04" db="UniProtKB">
        <authorList>
            <consortium name="RefSeq"/>
        </authorList>
    </citation>
    <scope>IDENTIFICATION</scope>
</reference>
<evidence type="ECO:0000256" key="4">
    <source>
        <dbReference type="SAM" id="MobiDB-lite"/>
    </source>
</evidence>
<dbReference type="InterPro" id="IPR051958">
    <property type="entry name" value="Alba-like_NAB"/>
</dbReference>
<dbReference type="Proteomes" id="UP000515156">
    <property type="component" value="Chromosome 2"/>
</dbReference>
<dbReference type="PANTHER" id="PTHR13516">
    <property type="entry name" value="RIBONUCLEASE P SUBUNIT P25"/>
    <property type="match status" value="1"/>
</dbReference>
<feature type="region of interest" description="Disordered" evidence="4">
    <location>
        <begin position="150"/>
        <end position="185"/>
    </location>
</feature>
<dbReference type="PANTHER" id="PTHR13516:SF8">
    <property type="entry name" value="RIBONUCLEASE P PROTEIN SUBUNIT P25-LIKE PROTEIN"/>
    <property type="match status" value="1"/>
</dbReference>
<keyword evidence="6" id="KW-1185">Reference proteome</keyword>
<dbReference type="GO" id="GO:0003723">
    <property type="term" value="F:RNA binding"/>
    <property type="evidence" value="ECO:0007669"/>
    <property type="project" value="TreeGrafter"/>
</dbReference>
<dbReference type="InterPro" id="IPR036882">
    <property type="entry name" value="Alba-like_dom_sf"/>
</dbReference>
<dbReference type="RefSeq" id="XP_030048700.1">
    <property type="nucleotide sequence ID" value="XM_030192840.1"/>
</dbReference>
<proteinExistence type="inferred from homology"/>
<accession>A0A6P7XDL4</accession>